<dbReference type="InterPro" id="IPR050319">
    <property type="entry name" value="ABC_transp_ATP-bind"/>
</dbReference>
<dbReference type="Pfam" id="PF00005">
    <property type="entry name" value="ABC_tran"/>
    <property type="match status" value="1"/>
</dbReference>
<dbReference type="InterPro" id="IPR003439">
    <property type="entry name" value="ABC_transporter-like_ATP-bd"/>
</dbReference>
<comment type="similarity">
    <text evidence="2">Belongs to the ABC transporter superfamily.</text>
</comment>
<dbReference type="GO" id="GO:0005524">
    <property type="term" value="F:ATP binding"/>
    <property type="evidence" value="ECO:0007669"/>
    <property type="project" value="UniProtKB-KW"/>
</dbReference>
<dbReference type="Proteomes" id="UP000188820">
    <property type="component" value="Unassembled WGS sequence"/>
</dbReference>
<dbReference type="Gene3D" id="3.40.50.300">
    <property type="entry name" value="P-loop containing nucleotide triphosphate hydrolases"/>
    <property type="match status" value="1"/>
</dbReference>
<sequence length="278" mass="31380">MPLLQVEGLSKAFTNKTGLFNKNRFYAVKDISFTLARRQTLAIIGKNGSGKSTLAKMIAGIVQPTSGNIRFAGKLLGFGDYAYRAKHIRMVFQDANSAFNPRLNIGQALDAPLRLTTKLTEEERNQKIFTTLNLVGLSPDYTHLKIKNLSVSQKQRVSIARALILEPEIIIIDDALSSLDPSVHTQLLNLTLDLQTRLGISYIYVGQDLGVIKHMADNILVIEEGKMVEFGTPRKLFTHPATDITQRLVESHFGRLLDERSWRQQDFDLENWHSRQDF</sequence>
<evidence type="ECO:0000313" key="10">
    <source>
        <dbReference type="EMBL" id="OOF70247.1"/>
    </source>
</evidence>
<evidence type="ECO:0000256" key="6">
    <source>
        <dbReference type="ARBA" id="ARBA00022741"/>
    </source>
</evidence>
<evidence type="ECO:0000256" key="8">
    <source>
        <dbReference type="ARBA" id="ARBA00023136"/>
    </source>
</evidence>
<evidence type="ECO:0000313" key="11">
    <source>
        <dbReference type="Proteomes" id="UP000188820"/>
    </source>
</evidence>
<dbReference type="PROSITE" id="PS50893">
    <property type="entry name" value="ABC_TRANSPORTER_2"/>
    <property type="match status" value="1"/>
</dbReference>
<comment type="subcellular location">
    <subcellularLocation>
        <location evidence="1">Cell inner membrane</location>
        <topology evidence="1">Peripheral membrane protein</topology>
    </subcellularLocation>
</comment>
<keyword evidence="3" id="KW-0813">Transport</keyword>
<feature type="domain" description="ABC transporter" evidence="9">
    <location>
        <begin position="4"/>
        <end position="249"/>
    </location>
</feature>
<evidence type="ECO:0000256" key="2">
    <source>
        <dbReference type="ARBA" id="ARBA00005417"/>
    </source>
</evidence>
<keyword evidence="11" id="KW-1185">Reference proteome</keyword>
<reference evidence="10 11" key="1">
    <citation type="submission" date="2016-10" db="EMBL/GenBank/DDBJ databases">
        <title>Rodentibacter gen. nov. and new species.</title>
        <authorList>
            <person name="Christensen H."/>
        </authorList>
    </citation>
    <scope>NUCLEOTIDE SEQUENCE [LARGE SCALE GENOMIC DNA]</scope>
    <source>
        <strain evidence="10 11">1998236014</strain>
    </source>
</reference>
<evidence type="ECO:0000256" key="5">
    <source>
        <dbReference type="ARBA" id="ARBA00022519"/>
    </source>
</evidence>
<evidence type="ECO:0000256" key="7">
    <source>
        <dbReference type="ARBA" id="ARBA00022840"/>
    </source>
</evidence>
<dbReference type="InterPro" id="IPR027417">
    <property type="entry name" value="P-loop_NTPase"/>
</dbReference>
<protein>
    <submittedName>
        <fullName evidence="10">Peptide ABC transporter ATP-binding protein</fullName>
    </submittedName>
</protein>
<organism evidence="10 11">
    <name type="scientific">Rodentibacter caecimuris</name>
    <dbReference type="NCBI Taxonomy" id="1796644"/>
    <lineage>
        <taxon>Bacteria</taxon>
        <taxon>Pseudomonadati</taxon>
        <taxon>Pseudomonadota</taxon>
        <taxon>Gammaproteobacteria</taxon>
        <taxon>Pasteurellales</taxon>
        <taxon>Pasteurellaceae</taxon>
        <taxon>Rodentibacter</taxon>
    </lineage>
</organism>
<keyword evidence="5" id="KW-0997">Cell inner membrane</keyword>
<keyword evidence="6" id="KW-0547">Nucleotide-binding</keyword>
<gene>
    <name evidence="10" type="ORF">BKG89_04400</name>
</gene>
<dbReference type="SMART" id="SM00382">
    <property type="entry name" value="AAA"/>
    <property type="match status" value="1"/>
</dbReference>
<keyword evidence="4" id="KW-1003">Cell membrane</keyword>
<keyword evidence="7 10" id="KW-0067">ATP-binding</keyword>
<name>A0ABX3KXT1_9PAST</name>
<keyword evidence="8" id="KW-0472">Membrane</keyword>
<accession>A0ABX3KXT1</accession>
<dbReference type="CDD" id="cd03257">
    <property type="entry name" value="ABC_NikE_OppD_transporters"/>
    <property type="match status" value="1"/>
</dbReference>
<dbReference type="PANTHER" id="PTHR43776">
    <property type="entry name" value="TRANSPORT ATP-BINDING PROTEIN"/>
    <property type="match status" value="1"/>
</dbReference>
<dbReference type="RefSeq" id="WP_077462982.1">
    <property type="nucleotide sequence ID" value="NZ_MLAA01000014.1"/>
</dbReference>
<dbReference type="SUPFAM" id="SSF52540">
    <property type="entry name" value="P-loop containing nucleoside triphosphate hydrolases"/>
    <property type="match status" value="1"/>
</dbReference>
<evidence type="ECO:0000256" key="4">
    <source>
        <dbReference type="ARBA" id="ARBA00022475"/>
    </source>
</evidence>
<evidence type="ECO:0000256" key="1">
    <source>
        <dbReference type="ARBA" id="ARBA00004417"/>
    </source>
</evidence>
<proteinExistence type="inferred from homology"/>
<comment type="caution">
    <text evidence="10">The sequence shown here is derived from an EMBL/GenBank/DDBJ whole genome shotgun (WGS) entry which is preliminary data.</text>
</comment>
<evidence type="ECO:0000256" key="3">
    <source>
        <dbReference type="ARBA" id="ARBA00022448"/>
    </source>
</evidence>
<dbReference type="PANTHER" id="PTHR43776:SF4">
    <property type="entry name" value="PUTRESCINE EXPORT SYSTEM ATP-BINDING PROTEIN SAPF"/>
    <property type="match status" value="1"/>
</dbReference>
<dbReference type="InterPro" id="IPR003593">
    <property type="entry name" value="AAA+_ATPase"/>
</dbReference>
<evidence type="ECO:0000259" key="9">
    <source>
        <dbReference type="PROSITE" id="PS50893"/>
    </source>
</evidence>
<dbReference type="EMBL" id="MLAA01000014">
    <property type="protein sequence ID" value="OOF70247.1"/>
    <property type="molecule type" value="Genomic_DNA"/>
</dbReference>